<dbReference type="EMBL" id="QOGZ01000034">
    <property type="protein sequence ID" value="RDA34604.1"/>
    <property type="molecule type" value="Genomic_DNA"/>
</dbReference>
<accession>A0A369FM71</accession>
<comment type="caution">
    <text evidence="1">The sequence shown here is derived from an EMBL/GenBank/DDBJ whole genome shotgun (WGS) entry which is preliminary data.</text>
</comment>
<name>A0A369FM71_ECOLX</name>
<gene>
    <name evidence="1" type="ORF">DTL43_21570</name>
</gene>
<reference evidence="1 2" key="1">
    <citation type="submission" date="2018-07" db="EMBL/GenBank/DDBJ databases">
        <title>Whole Genome Sequence Analysis of Avian Pathogenic E. coli - An Australian Perspective.</title>
        <authorList>
            <person name="Cummins M.L."/>
            <person name="Reid C.J."/>
            <person name="Roy Chowdhury P."/>
            <person name="Bushell R."/>
            <person name="Esbert N."/>
            <person name="Tivendale K.A."/>
            <person name="Noormohammadi A.H."/>
            <person name="Islam S."/>
            <person name="Marenda M.S."/>
            <person name="Browning G.F."/>
            <person name="Markham P.F."/>
            <person name="Djordjevic S.P."/>
        </authorList>
    </citation>
    <scope>NUCLEOTIDE SEQUENCE [LARGE SCALE GENOMIC DNA]</scope>
    <source>
        <strain evidence="1 2">AVC211</strain>
    </source>
</reference>
<evidence type="ECO:0000313" key="1">
    <source>
        <dbReference type="EMBL" id="RDA34604.1"/>
    </source>
</evidence>
<dbReference type="Proteomes" id="UP000253687">
    <property type="component" value="Unassembled WGS sequence"/>
</dbReference>
<protein>
    <submittedName>
        <fullName evidence="1">Uncharacterized protein</fullName>
    </submittedName>
</protein>
<evidence type="ECO:0000313" key="2">
    <source>
        <dbReference type="Proteomes" id="UP000253687"/>
    </source>
</evidence>
<dbReference type="AlphaFoldDB" id="A0A369FM71"/>
<sequence length="102" mass="11626">MGGAINIIYPMNKSGYIGTKLFLPKQVDEIKAGNVPVNNYILSVITHAFNGYNKKLHLSPANVRAKRQRDDNISFRQRLNELKDGAQYEALLDEVLLEFEEF</sequence>
<organism evidence="1 2">
    <name type="scientific">Escherichia coli</name>
    <dbReference type="NCBI Taxonomy" id="562"/>
    <lineage>
        <taxon>Bacteria</taxon>
        <taxon>Pseudomonadati</taxon>
        <taxon>Pseudomonadota</taxon>
        <taxon>Gammaproteobacteria</taxon>
        <taxon>Enterobacterales</taxon>
        <taxon>Enterobacteriaceae</taxon>
        <taxon>Escherichia</taxon>
    </lineage>
</organism>
<proteinExistence type="predicted"/>